<name>A0ABY1XP95_9HYPH</name>
<gene>
    <name evidence="1" type="ORF">ELH03_00875</name>
</gene>
<evidence type="ECO:0000313" key="1">
    <source>
        <dbReference type="EMBL" id="TBE69428.1"/>
    </source>
</evidence>
<reference evidence="1 2" key="1">
    <citation type="submission" date="2019-02" db="EMBL/GenBank/DDBJ databases">
        <title>The genomic architecture of introgression among sibling species of bacteria.</title>
        <authorList>
            <person name="Cavassim M.I.A."/>
            <person name="Moeskjaer S."/>
            <person name="Moslemi C."/>
            <person name="Fields B."/>
            <person name="Bachmann A."/>
            <person name="Vilhjalmsson B."/>
            <person name="Schierup M.H."/>
            <person name="Young J.P.W."/>
            <person name="Andersen S.U."/>
        </authorList>
    </citation>
    <scope>NUCLEOTIDE SEQUENCE [LARGE SCALE GENOMIC DNA]</scope>
    <source>
        <strain evidence="1 2">SM51</strain>
    </source>
</reference>
<evidence type="ECO:0008006" key="3">
    <source>
        <dbReference type="Google" id="ProtNLM"/>
    </source>
</evidence>
<sequence length="76" mass="8370">MTLDDLIARTAASLERQIEKAISHDELLLADKGASEDEIAAHVAIRREEGASWKSKCLSEIRRGLTQLDAPSARLQ</sequence>
<accession>A0ABY1XP95</accession>
<evidence type="ECO:0000313" key="2">
    <source>
        <dbReference type="Proteomes" id="UP000291302"/>
    </source>
</evidence>
<dbReference type="EMBL" id="SILG01000001">
    <property type="protein sequence ID" value="TBE69428.1"/>
    <property type="molecule type" value="Genomic_DNA"/>
</dbReference>
<keyword evidence="2" id="KW-1185">Reference proteome</keyword>
<dbReference type="RefSeq" id="WP_130765861.1">
    <property type="nucleotide sequence ID" value="NZ_SILG01000001.1"/>
</dbReference>
<organism evidence="1 2">
    <name type="scientific">Rhizobium beringeri</name>
    <dbReference type="NCBI Taxonomy" id="3019934"/>
    <lineage>
        <taxon>Bacteria</taxon>
        <taxon>Pseudomonadati</taxon>
        <taxon>Pseudomonadota</taxon>
        <taxon>Alphaproteobacteria</taxon>
        <taxon>Hyphomicrobiales</taxon>
        <taxon>Rhizobiaceae</taxon>
        <taxon>Rhizobium/Agrobacterium group</taxon>
        <taxon>Rhizobium</taxon>
    </lineage>
</organism>
<dbReference type="Proteomes" id="UP000291302">
    <property type="component" value="Unassembled WGS sequence"/>
</dbReference>
<protein>
    <recommendedName>
        <fullName evidence="3">Phenylalanine--tRNA ligase subunit alpha</fullName>
    </recommendedName>
</protein>
<comment type="caution">
    <text evidence="1">The sequence shown here is derived from an EMBL/GenBank/DDBJ whole genome shotgun (WGS) entry which is preliminary data.</text>
</comment>
<proteinExistence type="predicted"/>